<gene>
    <name evidence="3" type="ORF">K6753_01630</name>
</gene>
<feature type="signal peptide" evidence="1">
    <location>
        <begin position="1"/>
        <end position="22"/>
    </location>
</feature>
<dbReference type="InterPro" id="IPR052196">
    <property type="entry name" value="Bact_Kbp"/>
</dbReference>
<dbReference type="Pfam" id="PF01476">
    <property type="entry name" value="LysM"/>
    <property type="match status" value="1"/>
</dbReference>
<dbReference type="InterPro" id="IPR036779">
    <property type="entry name" value="LysM_dom_sf"/>
</dbReference>
<dbReference type="SUPFAM" id="SSF54106">
    <property type="entry name" value="LysM domain"/>
    <property type="match status" value="1"/>
</dbReference>
<accession>A0ABS7T2Z2</accession>
<evidence type="ECO:0000256" key="1">
    <source>
        <dbReference type="SAM" id="SignalP"/>
    </source>
</evidence>
<dbReference type="RefSeq" id="WP_223674836.1">
    <property type="nucleotide sequence ID" value="NZ_JAINZW010000001.1"/>
</dbReference>
<keyword evidence="1" id="KW-0732">Signal</keyword>
<evidence type="ECO:0000313" key="4">
    <source>
        <dbReference type="Proteomes" id="UP001430954"/>
    </source>
</evidence>
<dbReference type="SMART" id="SM00257">
    <property type="entry name" value="LysM"/>
    <property type="match status" value="1"/>
</dbReference>
<dbReference type="Gene3D" id="3.10.350.10">
    <property type="entry name" value="LysM domain"/>
    <property type="match status" value="1"/>
</dbReference>
<keyword evidence="4" id="KW-1185">Reference proteome</keyword>
<protein>
    <submittedName>
        <fullName evidence="3">LysM peptidoglycan-binding domain-containing protein</fullName>
    </submittedName>
</protein>
<dbReference type="InterPro" id="IPR018392">
    <property type="entry name" value="LysM"/>
</dbReference>
<dbReference type="PANTHER" id="PTHR34700:SF4">
    <property type="entry name" value="PHAGE-LIKE ELEMENT PBSX PROTEIN XKDP"/>
    <property type="match status" value="1"/>
</dbReference>
<dbReference type="Proteomes" id="UP001430954">
    <property type="component" value="Unassembled WGS sequence"/>
</dbReference>
<reference evidence="3 4" key="1">
    <citation type="submission" date="2021-09" db="EMBL/GenBank/DDBJ databases">
        <title>Lysobacter sp. 13A isolated from the river sediment.</title>
        <authorList>
            <person name="Liu H."/>
            <person name="Li S."/>
            <person name="Mao S."/>
        </authorList>
    </citation>
    <scope>NUCLEOTIDE SEQUENCE [LARGE SCALE GENOMIC DNA]</scope>
    <source>
        <strain evidence="3 4">13A</strain>
    </source>
</reference>
<evidence type="ECO:0000313" key="3">
    <source>
        <dbReference type="EMBL" id="MBZ4038236.1"/>
    </source>
</evidence>
<comment type="caution">
    <text evidence="3">The sequence shown here is derived from an EMBL/GenBank/DDBJ whole genome shotgun (WGS) entry which is preliminary data.</text>
</comment>
<evidence type="ECO:0000259" key="2">
    <source>
        <dbReference type="PROSITE" id="PS51782"/>
    </source>
</evidence>
<dbReference type="PANTHER" id="PTHR34700">
    <property type="entry name" value="POTASSIUM BINDING PROTEIN KBP"/>
    <property type="match status" value="1"/>
</dbReference>
<feature type="domain" description="LysM" evidence="2">
    <location>
        <begin position="31"/>
        <end position="79"/>
    </location>
</feature>
<dbReference type="PROSITE" id="PS51782">
    <property type="entry name" value="LYSM"/>
    <property type="match status" value="1"/>
</dbReference>
<organism evidence="3 4">
    <name type="scientific">Novilysobacter selenitireducens</name>
    <dbReference type="NCBI Taxonomy" id="2872639"/>
    <lineage>
        <taxon>Bacteria</taxon>
        <taxon>Pseudomonadati</taxon>
        <taxon>Pseudomonadota</taxon>
        <taxon>Gammaproteobacteria</taxon>
        <taxon>Lysobacterales</taxon>
        <taxon>Lysobacteraceae</taxon>
        <taxon>Novilysobacter</taxon>
    </lineage>
</organism>
<sequence>MLKPIRTVLTAALFTIATFTVAAQMRGEHPDTYVVKRGDTLWDIAGRFLERPWLWPEIWQANPQIANPHLIYPGDVISLAYLNRVAVEPGPREAAPITGVPLAEIEPFLKNARVVDSFEQLPYVVGLEEDRLRSARGQVAYIEGMPDAQPGERYAVVRPTVRYTRLDRTQCCDIMRQDDLEFDGLVTMDFESIWTDIVVPDNGQELLGYELMQMATGTISRGEVGGIEASTLVLDDEGREVRVGDRLVPIEANPYDLQFFPHPPRQQFEYGRAQVLAVTDTMSYGGPRDVIALSVGARDGIDNGTVFSIWRQGTLAVDRVRVGSERDPTLVGRADRVRLPDEFSGHAMVFRTFDNVSYALVMDGIRPTKVGYELKHPDAPY</sequence>
<proteinExistence type="predicted"/>
<dbReference type="EMBL" id="JAINZW010000001">
    <property type="protein sequence ID" value="MBZ4038236.1"/>
    <property type="molecule type" value="Genomic_DNA"/>
</dbReference>
<name>A0ABS7T2Z2_9GAMM</name>
<feature type="chain" id="PRO_5045248896" evidence="1">
    <location>
        <begin position="23"/>
        <end position="381"/>
    </location>
</feature>
<dbReference type="CDD" id="cd00118">
    <property type="entry name" value="LysM"/>
    <property type="match status" value="1"/>
</dbReference>